<evidence type="ECO:0000256" key="1">
    <source>
        <dbReference type="ARBA" id="ARBA00008453"/>
    </source>
</evidence>
<gene>
    <name evidence="4" type="ORF">CUNI_LOCUS326</name>
</gene>
<dbReference type="Pfam" id="PF10574">
    <property type="entry name" value="UPF0552"/>
    <property type="match status" value="1"/>
</dbReference>
<evidence type="ECO:0000256" key="2">
    <source>
        <dbReference type="ARBA" id="ARBA00019314"/>
    </source>
</evidence>
<reference evidence="4" key="1">
    <citation type="submission" date="2021-04" db="EMBL/GenBank/DDBJ databases">
        <authorList>
            <consortium name="Molecular Ecology Group"/>
        </authorList>
    </citation>
    <scope>NUCLEOTIDE SEQUENCE</scope>
</reference>
<proteinExistence type="inferred from homology"/>
<comment type="caution">
    <text evidence="4">The sequence shown here is derived from an EMBL/GenBank/DDBJ whole genome shotgun (WGS) entry which is preliminary data.</text>
</comment>
<dbReference type="EMBL" id="CAJHNH020000035">
    <property type="protein sequence ID" value="CAG5114768.1"/>
    <property type="molecule type" value="Genomic_DNA"/>
</dbReference>
<dbReference type="PANTHER" id="PTHR31199:SF1">
    <property type="entry name" value="ARPIN"/>
    <property type="match status" value="1"/>
</dbReference>
<keyword evidence="5" id="KW-1185">Reference proteome</keyword>
<dbReference type="InterPro" id="IPR018889">
    <property type="entry name" value="Arpin"/>
</dbReference>
<feature type="region of interest" description="Disordered" evidence="3">
    <location>
        <begin position="215"/>
        <end position="235"/>
    </location>
</feature>
<name>A0A8S3YEC9_9EUPU</name>
<sequence>MSRLYDNKPLANLPVQNVQWNGIWNHNDWTTAKKEQSGVIFEGKVLSQARISIASKPESAAPKARYYLLFMKITKAHKRKFGADGAEIEPNFSETTKVSTGYLNSSYDVKAKGKTDKLSTDEVKALIEKKNVSSMIAEIVEKSSEADVTLLMREEDRDKLELFNDVPVRVKTAGNNPFVESLVLKDDGMSATAGNFVGDETVGSNWTDKIMAVKSSLGNQGSTDKSEIADDEWDD</sequence>
<evidence type="ECO:0000256" key="3">
    <source>
        <dbReference type="SAM" id="MobiDB-lite"/>
    </source>
</evidence>
<dbReference type="Proteomes" id="UP000678393">
    <property type="component" value="Unassembled WGS sequence"/>
</dbReference>
<evidence type="ECO:0000313" key="5">
    <source>
        <dbReference type="Proteomes" id="UP000678393"/>
    </source>
</evidence>
<dbReference type="PANTHER" id="PTHR31199">
    <property type="entry name" value="ARPIN"/>
    <property type="match status" value="1"/>
</dbReference>
<accession>A0A8S3YEC9</accession>
<evidence type="ECO:0000313" key="4">
    <source>
        <dbReference type="EMBL" id="CAG5114768.1"/>
    </source>
</evidence>
<comment type="similarity">
    <text evidence="1">Belongs to the Arpin family.</text>
</comment>
<dbReference type="AlphaFoldDB" id="A0A8S3YEC9"/>
<protein>
    <recommendedName>
        <fullName evidence="2">Arpin</fullName>
    </recommendedName>
</protein>
<dbReference type="GO" id="GO:0051126">
    <property type="term" value="P:negative regulation of actin nucleation"/>
    <property type="evidence" value="ECO:0007669"/>
    <property type="project" value="InterPro"/>
</dbReference>
<dbReference type="OrthoDB" id="5953051at2759"/>
<organism evidence="4 5">
    <name type="scientific">Candidula unifasciata</name>
    <dbReference type="NCBI Taxonomy" id="100452"/>
    <lineage>
        <taxon>Eukaryota</taxon>
        <taxon>Metazoa</taxon>
        <taxon>Spiralia</taxon>
        <taxon>Lophotrochozoa</taxon>
        <taxon>Mollusca</taxon>
        <taxon>Gastropoda</taxon>
        <taxon>Heterobranchia</taxon>
        <taxon>Euthyneura</taxon>
        <taxon>Panpulmonata</taxon>
        <taxon>Eupulmonata</taxon>
        <taxon>Stylommatophora</taxon>
        <taxon>Helicina</taxon>
        <taxon>Helicoidea</taxon>
        <taxon>Geomitridae</taxon>
        <taxon>Candidula</taxon>
    </lineage>
</organism>